<evidence type="ECO:0000313" key="9">
    <source>
        <dbReference type="Proteomes" id="UP000007305"/>
    </source>
</evidence>
<accession>A0A804U973</accession>
<dbReference type="Proteomes" id="UP000007305">
    <property type="component" value="Chromosome 5"/>
</dbReference>
<comment type="similarity">
    <text evidence="2">Belongs to the TUBGCP family.</text>
</comment>
<sequence length="226" mass="24760">MLEYAFLMYKVTTYLLVGSELLLGSWGSASSADSSPSSAPSPTLSSWHKLYHFLSTLQQYLHFHLSDISWRRFQHSLKNQVRDILDLEYVHICYITDALDMGTTSMCKTYLCFISLALLCLVAFQLVGVGALSLSRFSTRVVAGLHRGVLAKGLRAGAPPLRQRPGFTAPPQPRASTPPASVLALVLPAELLRSTGLAYGTREARYNTAEALASVVGLADAYIRYT</sequence>
<dbReference type="EnsemblPlants" id="Zm00001eb254140_T001">
    <property type="protein sequence ID" value="Zm00001eb254140_P001"/>
    <property type="gene ID" value="Zm00001eb254140"/>
</dbReference>
<reference evidence="8" key="3">
    <citation type="submission" date="2021-05" db="UniProtKB">
        <authorList>
            <consortium name="EnsemblPlants"/>
        </authorList>
    </citation>
    <scope>IDENTIFICATION</scope>
    <source>
        <strain evidence="8">cv. B73</strain>
    </source>
</reference>
<keyword evidence="6" id="KW-0472">Membrane</keyword>
<dbReference type="Gene3D" id="1.20.120.1900">
    <property type="entry name" value="Gamma-tubulin complex, C-terminal domain"/>
    <property type="match status" value="1"/>
</dbReference>
<keyword evidence="4" id="KW-0493">Microtubule</keyword>
<keyword evidence="9" id="KW-1185">Reference proteome</keyword>
<evidence type="ECO:0000256" key="6">
    <source>
        <dbReference type="SAM" id="Phobius"/>
    </source>
</evidence>
<dbReference type="GO" id="GO:0043015">
    <property type="term" value="F:gamma-tubulin binding"/>
    <property type="evidence" value="ECO:0007669"/>
    <property type="project" value="InterPro"/>
</dbReference>
<reference evidence="9" key="1">
    <citation type="journal article" date="2009" name="Science">
        <title>The B73 maize genome: complexity, diversity, and dynamics.</title>
        <authorList>
            <person name="Schnable P.S."/>
            <person name="Ware D."/>
            <person name="Fulton R.S."/>
            <person name="Stein J.C."/>
            <person name="Wei F."/>
            <person name="Pasternak S."/>
            <person name="Liang C."/>
            <person name="Zhang J."/>
            <person name="Fulton L."/>
            <person name="Graves T.A."/>
            <person name="Minx P."/>
            <person name="Reily A.D."/>
            <person name="Courtney L."/>
            <person name="Kruchowski S.S."/>
            <person name="Tomlinson C."/>
            <person name="Strong C."/>
            <person name="Delehaunty K."/>
            <person name="Fronick C."/>
            <person name="Courtney B."/>
            <person name="Rock S.M."/>
            <person name="Belter E."/>
            <person name="Du F."/>
            <person name="Kim K."/>
            <person name="Abbott R.M."/>
            <person name="Cotton M."/>
            <person name="Levy A."/>
            <person name="Marchetto P."/>
            <person name="Ochoa K."/>
            <person name="Jackson S.M."/>
            <person name="Gillam B."/>
            <person name="Chen W."/>
            <person name="Yan L."/>
            <person name="Higginbotham J."/>
            <person name="Cardenas M."/>
            <person name="Waligorski J."/>
            <person name="Applebaum E."/>
            <person name="Phelps L."/>
            <person name="Falcone J."/>
            <person name="Kanchi K."/>
            <person name="Thane T."/>
            <person name="Scimone A."/>
            <person name="Thane N."/>
            <person name="Henke J."/>
            <person name="Wang T."/>
            <person name="Ruppert J."/>
            <person name="Shah N."/>
            <person name="Rotter K."/>
            <person name="Hodges J."/>
            <person name="Ingenthron E."/>
            <person name="Cordes M."/>
            <person name="Kohlberg S."/>
            <person name="Sgro J."/>
            <person name="Delgado B."/>
            <person name="Mead K."/>
            <person name="Chinwalla A."/>
            <person name="Leonard S."/>
            <person name="Crouse K."/>
            <person name="Collura K."/>
            <person name="Kudrna D."/>
            <person name="Currie J."/>
            <person name="He R."/>
            <person name="Angelova A."/>
            <person name="Rajasekar S."/>
            <person name="Mueller T."/>
            <person name="Lomeli R."/>
            <person name="Scara G."/>
            <person name="Ko A."/>
            <person name="Delaney K."/>
            <person name="Wissotski M."/>
            <person name="Lopez G."/>
            <person name="Campos D."/>
            <person name="Braidotti M."/>
            <person name="Ashley E."/>
            <person name="Golser W."/>
            <person name="Kim H."/>
            <person name="Lee S."/>
            <person name="Lin J."/>
            <person name="Dujmic Z."/>
            <person name="Kim W."/>
            <person name="Talag J."/>
            <person name="Zuccolo A."/>
            <person name="Fan C."/>
            <person name="Sebastian A."/>
            <person name="Kramer M."/>
            <person name="Spiegel L."/>
            <person name="Nascimento L."/>
            <person name="Zutavern T."/>
            <person name="Miller B."/>
            <person name="Ambroise C."/>
            <person name="Muller S."/>
            <person name="Spooner W."/>
            <person name="Narechania A."/>
            <person name="Ren L."/>
            <person name="Wei S."/>
            <person name="Kumari S."/>
            <person name="Faga B."/>
            <person name="Levy M.J."/>
            <person name="McMahan L."/>
            <person name="Van Buren P."/>
            <person name="Vaughn M.W."/>
            <person name="Ying K."/>
            <person name="Yeh C.-T."/>
            <person name="Emrich S.J."/>
            <person name="Jia Y."/>
            <person name="Kalyanaraman A."/>
            <person name="Hsia A.-P."/>
            <person name="Barbazuk W.B."/>
            <person name="Baucom R.S."/>
            <person name="Brutnell T.P."/>
            <person name="Carpita N.C."/>
            <person name="Chaparro C."/>
            <person name="Chia J.-M."/>
            <person name="Deragon J.-M."/>
            <person name="Estill J.C."/>
            <person name="Fu Y."/>
            <person name="Jeddeloh J.A."/>
            <person name="Han Y."/>
            <person name="Lee H."/>
            <person name="Li P."/>
            <person name="Lisch D.R."/>
            <person name="Liu S."/>
            <person name="Liu Z."/>
            <person name="Nagel D.H."/>
            <person name="McCann M.C."/>
            <person name="SanMiguel P."/>
            <person name="Myers A.M."/>
            <person name="Nettleton D."/>
            <person name="Nguyen J."/>
            <person name="Penning B.W."/>
            <person name="Ponnala L."/>
            <person name="Schneider K.L."/>
            <person name="Schwartz D.C."/>
            <person name="Sharma A."/>
            <person name="Soderlund C."/>
            <person name="Springer N.M."/>
            <person name="Sun Q."/>
            <person name="Wang H."/>
            <person name="Waterman M."/>
            <person name="Westerman R."/>
            <person name="Wolfgruber T.K."/>
            <person name="Yang L."/>
            <person name="Yu Y."/>
            <person name="Zhang L."/>
            <person name="Zhou S."/>
            <person name="Zhu Q."/>
            <person name="Bennetzen J.L."/>
            <person name="Dawe R.K."/>
            <person name="Jiang J."/>
            <person name="Jiang N."/>
            <person name="Presting G.G."/>
            <person name="Wessler S.R."/>
            <person name="Aluru S."/>
            <person name="Martienssen R.A."/>
            <person name="Clifton S.W."/>
            <person name="McCombie W.R."/>
            <person name="Wing R.A."/>
            <person name="Wilson R.K."/>
        </authorList>
    </citation>
    <scope>NUCLEOTIDE SEQUENCE [LARGE SCALE GENOMIC DNA]</scope>
    <source>
        <strain evidence="9">cv. B73</strain>
    </source>
</reference>
<protein>
    <recommendedName>
        <fullName evidence="7">Gamma tubulin complex component C-terminal domain-containing protein</fullName>
    </recommendedName>
</protein>
<keyword evidence="6" id="KW-0812">Transmembrane</keyword>
<evidence type="ECO:0000256" key="3">
    <source>
        <dbReference type="ARBA" id="ARBA00022490"/>
    </source>
</evidence>
<dbReference type="GO" id="GO:0005874">
    <property type="term" value="C:microtubule"/>
    <property type="evidence" value="ECO:0007669"/>
    <property type="project" value="UniProtKB-KW"/>
</dbReference>
<dbReference type="InterPro" id="IPR042241">
    <property type="entry name" value="GCP_C_sf"/>
</dbReference>
<keyword evidence="6" id="KW-1133">Transmembrane helix</keyword>
<proteinExistence type="inferred from homology"/>
<organism evidence="8 9">
    <name type="scientific">Zea mays</name>
    <name type="common">Maize</name>
    <dbReference type="NCBI Taxonomy" id="4577"/>
    <lineage>
        <taxon>Eukaryota</taxon>
        <taxon>Viridiplantae</taxon>
        <taxon>Streptophyta</taxon>
        <taxon>Embryophyta</taxon>
        <taxon>Tracheophyta</taxon>
        <taxon>Spermatophyta</taxon>
        <taxon>Magnoliopsida</taxon>
        <taxon>Liliopsida</taxon>
        <taxon>Poales</taxon>
        <taxon>Poaceae</taxon>
        <taxon>PACMAD clade</taxon>
        <taxon>Panicoideae</taxon>
        <taxon>Andropogonodae</taxon>
        <taxon>Andropogoneae</taxon>
        <taxon>Tripsacinae</taxon>
        <taxon>Zea</taxon>
    </lineage>
</organism>
<feature type="domain" description="Gamma tubulin complex component C-terminal" evidence="7">
    <location>
        <begin position="40"/>
        <end position="99"/>
    </location>
</feature>
<evidence type="ECO:0000256" key="2">
    <source>
        <dbReference type="ARBA" id="ARBA00010337"/>
    </source>
</evidence>
<evidence type="ECO:0000259" key="7">
    <source>
        <dbReference type="Pfam" id="PF04130"/>
    </source>
</evidence>
<evidence type="ECO:0000256" key="5">
    <source>
        <dbReference type="ARBA" id="ARBA00023212"/>
    </source>
</evidence>
<dbReference type="AlphaFoldDB" id="A0A804U973"/>
<evidence type="ECO:0000256" key="4">
    <source>
        <dbReference type="ARBA" id="ARBA00022701"/>
    </source>
</evidence>
<keyword evidence="5" id="KW-0206">Cytoskeleton</keyword>
<keyword evidence="3" id="KW-0963">Cytoplasm</keyword>
<dbReference type="Pfam" id="PF04130">
    <property type="entry name" value="GCP_C_terminal"/>
    <property type="match status" value="1"/>
</dbReference>
<dbReference type="InterPro" id="IPR040457">
    <property type="entry name" value="GCP_C"/>
</dbReference>
<evidence type="ECO:0000256" key="1">
    <source>
        <dbReference type="ARBA" id="ARBA00004245"/>
    </source>
</evidence>
<name>A0A804U973_MAIZE</name>
<reference evidence="8" key="2">
    <citation type="submission" date="2019-07" db="EMBL/GenBank/DDBJ databases">
        <authorList>
            <person name="Seetharam A."/>
            <person name="Woodhouse M."/>
            <person name="Cannon E."/>
        </authorList>
    </citation>
    <scope>NUCLEOTIDE SEQUENCE [LARGE SCALE GENOMIC DNA]</scope>
    <source>
        <strain evidence="8">cv. B73</strain>
    </source>
</reference>
<dbReference type="Gramene" id="Zm00001eb254140_T001">
    <property type="protein sequence ID" value="Zm00001eb254140_P001"/>
    <property type="gene ID" value="Zm00001eb254140"/>
</dbReference>
<evidence type="ECO:0000313" key="8">
    <source>
        <dbReference type="EnsemblPlants" id="Zm00001eb254140_P001"/>
    </source>
</evidence>
<feature type="transmembrane region" description="Helical" evidence="6">
    <location>
        <begin position="110"/>
        <end position="132"/>
    </location>
</feature>
<dbReference type="InParanoid" id="A0A804U973"/>
<comment type="subcellular location">
    <subcellularLocation>
        <location evidence="1">Cytoplasm</location>
        <location evidence="1">Cytoskeleton</location>
    </subcellularLocation>
</comment>